<dbReference type="Proteomes" id="UP000823775">
    <property type="component" value="Unassembled WGS sequence"/>
</dbReference>
<sequence length="69" mass="7835">DATGASNSCVRPKRLCTLTKRCVVYKLILLDAIQTAQGVKDNNEVPTGRYYAHRAYEVMRDYTEARRAI</sequence>
<evidence type="ECO:0000313" key="2">
    <source>
        <dbReference type="Proteomes" id="UP000823775"/>
    </source>
</evidence>
<dbReference type="EMBL" id="JACEIK010001244">
    <property type="protein sequence ID" value="MCD7467561.1"/>
    <property type="molecule type" value="Genomic_DNA"/>
</dbReference>
<comment type="caution">
    <text evidence="1">The sequence shown here is derived from an EMBL/GenBank/DDBJ whole genome shotgun (WGS) entry which is preliminary data.</text>
</comment>
<keyword evidence="2" id="KW-1185">Reference proteome</keyword>
<reference evidence="1 2" key="1">
    <citation type="journal article" date="2021" name="BMC Genomics">
        <title>Datura genome reveals duplications of psychoactive alkaloid biosynthetic genes and high mutation rate following tissue culture.</title>
        <authorList>
            <person name="Rajewski A."/>
            <person name="Carter-House D."/>
            <person name="Stajich J."/>
            <person name="Litt A."/>
        </authorList>
    </citation>
    <scope>NUCLEOTIDE SEQUENCE [LARGE SCALE GENOMIC DNA]</scope>
    <source>
        <strain evidence="1">AR-01</strain>
    </source>
</reference>
<accession>A0ABS8T825</accession>
<evidence type="ECO:0000313" key="1">
    <source>
        <dbReference type="EMBL" id="MCD7467561.1"/>
    </source>
</evidence>
<organism evidence="1 2">
    <name type="scientific">Datura stramonium</name>
    <name type="common">Jimsonweed</name>
    <name type="synonym">Common thornapple</name>
    <dbReference type="NCBI Taxonomy" id="4076"/>
    <lineage>
        <taxon>Eukaryota</taxon>
        <taxon>Viridiplantae</taxon>
        <taxon>Streptophyta</taxon>
        <taxon>Embryophyta</taxon>
        <taxon>Tracheophyta</taxon>
        <taxon>Spermatophyta</taxon>
        <taxon>Magnoliopsida</taxon>
        <taxon>eudicotyledons</taxon>
        <taxon>Gunneridae</taxon>
        <taxon>Pentapetalae</taxon>
        <taxon>asterids</taxon>
        <taxon>lamiids</taxon>
        <taxon>Solanales</taxon>
        <taxon>Solanaceae</taxon>
        <taxon>Solanoideae</taxon>
        <taxon>Datureae</taxon>
        <taxon>Datura</taxon>
    </lineage>
</organism>
<protein>
    <submittedName>
        <fullName evidence="1">Uncharacterized protein</fullName>
    </submittedName>
</protein>
<proteinExistence type="predicted"/>
<feature type="non-terminal residue" evidence="1">
    <location>
        <position position="1"/>
    </location>
</feature>
<name>A0ABS8T825_DATST</name>
<gene>
    <name evidence="1" type="ORF">HAX54_005071</name>
</gene>